<dbReference type="SUPFAM" id="SSF54695">
    <property type="entry name" value="POZ domain"/>
    <property type="match status" value="1"/>
</dbReference>
<dbReference type="InterPro" id="IPR044736">
    <property type="entry name" value="Gid1/RanBPM/SPLA_SPRY"/>
</dbReference>
<dbReference type="PROSITE" id="PS50097">
    <property type="entry name" value="BTB"/>
    <property type="match status" value="1"/>
</dbReference>
<dbReference type="InterPro" id="IPR001870">
    <property type="entry name" value="B30.2/SPRY"/>
</dbReference>
<sequence length="422" mass="47040">MPKPNSLVGRIKHLLDTGNGADIHFLLLPAHKLILSAASDVFEAMFPFDAQNREIKPVEVPDVEVGAFKAMLSFIYVDDVSGLNGDNAIAVLYAAKKYDLPELINSCLNFPIPELNSIFFAFVQTRFLGEEILDRDELMINEEITIWNAALRWADEKCRQNGEEPSAANRRAMLGPALFKIRFPLIPQKDFTENIVPSQVLTEAEIISVYVHHSHSYAALPELYPLQFPTNVRAVTGLTLQNRWDSAACHKNLTLIEPDRLIVQSGNNFGFSSVRAEQPIPKNPPGNFYYEVTILEQANGIFIGLATKEMPLNERVGVYEGTYAYDSWGQFWGHAVTGCFHSNGRPYIGGKPSFCVGDVIGCGVNLANRQIIYTKNGQRLETTGLCVDYAVDLFPYVSFYNSCTIEANFGPHFKFNIATDGI</sequence>
<reference evidence="4" key="1">
    <citation type="submission" date="2022-11" db="UniProtKB">
        <authorList>
            <consortium name="WormBaseParasite"/>
        </authorList>
    </citation>
    <scope>IDENTIFICATION</scope>
</reference>
<dbReference type="InterPro" id="IPR013320">
    <property type="entry name" value="ConA-like_dom_sf"/>
</dbReference>
<keyword evidence="3" id="KW-1185">Reference proteome</keyword>
<dbReference type="WBParaSite" id="Gr19_v10_g14353.t1">
    <property type="protein sequence ID" value="Gr19_v10_g14353.t1"/>
    <property type="gene ID" value="Gr19_v10_g14353"/>
</dbReference>
<dbReference type="Gene3D" id="3.30.710.10">
    <property type="entry name" value="Potassium Channel Kv1.1, Chain A"/>
    <property type="match status" value="1"/>
</dbReference>
<dbReference type="InterPro" id="IPR011333">
    <property type="entry name" value="SKP1/BTB/POZ_sf"/>
</dbReference>
<dbReference type="PROSITE" id="PS50188">
    <property type="entry name" value="B302_SPRY"/>
    <property type="match status" value="1"/>
</dbReference>
<evidence type="ECO:0000259" key="2">
    <source>
        <dbReference type="PROSITE" id="PS50188"/>
    </source>
</evidence>
<dbReference type="SUPFAM" id="SSF49899">
    <property type="entry name" value="Concanavalin A-like lectins/glucanases"/>
    <property type="match status" value="1"/>
</dbReference>
<dbReference type="InterPro" id="IPR000210">
    <property type="entry name" value="BTB/POZ_dom"/>
</dbReference>
<dbReference type="InterPro" id="IPR003877">
    <property type="entry name" value="SPRY_dom"/>
</dbReference>
<dbReference type="PANTHER" id="PTHR45774">
    <property type="entry name" value="BTB/POZ DOMAIN-CONTAINING"/>
    <property type="match status" value="1"/>
</dbReference>
<organism evidence="3 4">
    <name type="scientific">Globodera rostochiensis</name>
    <name type="common">Golden nematode worm</name>
    <name type="synonym">Heterodera rostochiensis</name>
    <dbReference type="NCBI Taxonomy" id="31243"/>
    <lineage>
        <taxon>Eukaryota</taxon>
        <taxon>Metazoa</taxon>
        <taxon>Ecdysozoa</taxon>
        <taxon>Nematoda</taxon>
        <taxon>Chromadorea</taxon>
        <taxon>Rhabditida</taxon>
        <taxon>Tylenchina</taxon>
        <taxon>Tylenchomorpha</taxon>
        <taxon>Tylenchoidea</taxon>
        <taxon>Heteroderidae</taxon>
        <taxon>Heteroderinae</taxon>
        <taxon>Globodera</taxon>
    </lineage>
</organism>
<feature type="domain" description="B30.2/SPRY" evidence="2">
    <location>
        <begin position="222"/>
        <end position="414"/>
    </location>
</feature>
<dbReference type="PANTHER" id="PTHR45774:SF3">
    <property type="entry name" value="BTB (POZ) DOMAIN-CONTAINING 2B-RELATED"/>
    <property type="match status" value="1"/>
</dbReference>
<evidence type="ECO:0000259" key="1">
    <source>
        <dbReference type="PROSITE" id="PS50097"/>
    </source>
</evidence>
<dbReference type="SMART" id="SM00875">
    <property type="entry name" value="BACK"/>
    <property type="match status" value="1"/>
</dbReference>
<dbReference type="InterPro" id="IPR011705">
    <property type="entry name" value="BACK"/>
</dbReference>
<dbReference type="GO" id="GO:0000932">
    <property type="term" value="C:P-body"/>
    <property type="evidence" value="ECO:0007669"/>
    <property type="project" value="TreeGrafter"/>
</dbReference>
<accession>A0A914H5H2</accession>
<dbReference type="Proteomes" id="UP000887572">
    <property type="component" value="Unplaced"/>
</dbReference>
<protein>
    <submittedName>
        <fullName evidence="4">Uncharacterized protein</fullName>
    </submittedName>
</protein>
<dbReference type="InterPro" id="IPR043136">
    <property type="entry name" value="B30.2/SPRY_sf"/>
</dbReference>
<dbReference type="Pfam" id="PF00651">
    <property type="entry name" value="BTB"/>
    <property type="match status" value="1"/>
</dbReference>
<dbReference type="Pfam" id="PF00622">
    <property type="entry name" value="SPRY"/>
    <property type="match status" value="1"/>
</dbReference>
<dbReference type="AlphaFoldDB" id="A0A914H5H2"/>
<dbReference type="Gene3D" id="2.60.120.920">
    <property type="match status" value="1"/>
</dbReference>
<evidence type="ECO:0000313" key="4">
    <source>
        <dbReference type="WBParaSite" id="Gr19_v10_g14353.t1"/>
    </source>
</evidence>
<dbReference type="SMART" id="SM00449">
    <property type="entry name" value="SPRY"/>
    <property type="match status" value="1"/>
</dbReference>
<dbReference type="Gene3D" id="1.25.40.420">
    <property type="match status" value="1"/>
</dbReference>
<evidence type="ECO:0000313" key="3">
    <source>
        <dbReference type="Proteomes" id="UP000887572"/>
    </source>
</evidence>
<name>A0A914H5H2_GLORO</name>
<dbReference type="SMART" id="SM00225">
    <property type="entry name" value="BTB"/>
    <property type="match status" value="1"/>
</dbReference>
<dbReference type="CDD" id="cd12885">
    <property type="entry name" value="SPRY_RanBP_like"/>
    <property type="match status" value="1"/>
</dbReference>
<feature type="domain" description="BTB" evidence="1">
    <location>
        <begin position="28"/>
        <end position="81"/>
    </location>
</feature>
<dbReference type="GO" id="GO:0022008">
    <property type="term" value="P:neurogenesis"/>
    <property type="evidence" value="ECO:0007669"/>
    <property type="project" value="TreeGrafter"/>
</dbReference>
<dbReference type="GO" id="GO:0005829">
    <property type="term" value="C:cytosol"/>
    <property type="evidence" value="ECO:0007669"/>
    <property type="project" value="TreeGrafter"/>
</dbReference>
<proteinExistence type="predicted"/>